<reference evidence="3" key="1">
    <citation type="submission" date="2023-07" db="EMBL/GenBank/DDBJ databases">
        <authorList>
            <consortium name="CYATHOMIX"/>
        </authorList>
    </citation>
    <scope>NUCLEOTIDE SEQUENCE</scope>
    <source>
        <strain evidence="3">N/A</strain>
    </source>
</reference>
<sequence length="478" mass="52994">MALAHLPMLLLLLTCLTLTFAQNIEDALGLTKVEDDETLEAEKPICDKEKFDKLELTDEDRILLRDYHNNLRKEVANGRYNNYIGNLPEGRNIYKLKYDCNMEKEVQSALENGEARITFNNGYGQNIAKFSLSKSPDPDPPGLKAGATSGKPELQMALESWSNPILYYGLKNPGNVYEDARLYTFANMVYGKTLRIGCGYKKVGEEKKDESNANGDQYVVVSCIYNLIGGYPNNVIYESGSKCQTAADCTTYPGSICNKKKFAGLCVYKGAVPHPDDGPNEMCKSNKGMNDHFRQAVLQAHNSKKSMLALGQVQNGKLKQKLPQSSFMPKMIYDCETEAEAIKYSSACLLNKSDESARPGYGENVFVYPIPNADPLVALNAATENWWSQISEDSINNKVMFDETLKNKVIDQKGFTQMAWSKSVKLGCAVRTCDLSTFVVCRYSPAGNILNQQIYITGSVCSGCAPACNKTEGLCNIY</sequence>
<keyword evidence="4" id="KW-1185">Reference proteome</keyword>
<gene>
    <name evidence="3" type="ORF">CYNAS_LOCUS224</name>
</gene>
<dbReference type="InterPro" id="IPR014044">
    <property type="entry name" value="CAP_dom"/>
</dbReference>
<dbReference type="EMBL" id="CATQJL010000001">
    <property type="protein sequence ID" value="CAJ0588241.1"/>
    <property type="molecule type" value="Genomic_DNA"/>
</dbReference>
<dbReference type="AlphaFoldDB" id="A0AA36DJA5"/>
<protein>
    <recommendedName>
        <fullName evidence="2">SCP domain-containing protein</fullName>
    </recommendedName>
</protein>
<evidence type="ECO:0000313" key="4">
    <source>
        <dbReference type="Proteomes" id="UP001176961"/>
    </source>
</evidence>
<comment type="caution">
    <text evidence="3">The sequence shown here is derived from an EMBL/GenBank/DDBJ whole genome shotgun (WGS) entry which is preliminary data.</text>
</comment>
<feature type="domain" description="SCP" evidence="2">
    <location>
        <begin position="292"/>
        <end position="451"/>
    </location>
</feature>
<name>A0AA36DJA5_CYLNA</name>
<evidence type="ECO:0000313" key="3">
    <source>
        <dbReference type="EMBL" id="CAJ0588241.1"/>
    </source>
</evidence>
<dbReference type="PANTHER" id="PTHR10334">
    <property type="entry name" value="CYSTEINE-RICH SECRETORY PROTEIN-RELATED"/>
    <property type="match status" value="1"/>
</dbReference>
<dbReference type="PROSITE" id="PS01010">
    <property type="entry name" value="CRISP_2"/>
    <property type="match status" value="1"/>
</dbReference>
<dbReference type="PRINTS" id="PR00837">
    <property type="entry name" value="V5TPXLIKE"/>
</dbReference>
<organism evidence="3 4">
    <name type="scientific">Cylicocyclus nassatus</name>
    <name type="common">Nematode worm</name>
    <dbReference type="NCBI Taxonomy" id="53992"/>
    <lineage>
        <taxon>Eukaryota</taxon>
        <taxon>Metazoa</taxon>
        <taxon>Ecdysozoa</taxon>
        <taxon>Nematoda</taxon>
        <taxon>Chromadorea</taxon>
        <taxon>Rhabditida</taxon>
        <taxon>Rhabditina</taxon>
        <taxon>Rhabditomorpha</taxon>
        <taxon>Strongyloidea</taxon>
        <taxon>Strongylidae</taxon>
        <taxon>Cylicocyclus</taxon>
    </lineage>
</organism>
<dbReference type="Proteomes" id="UP001176961">
    <property type="component" value="Unassembled WGS sequence"/>
</dbReference>
<proteinExistence type="predicted"/>
<accession>A0AA36DJA5</accession>
<evidence type="ECO:0000259" key="2">
    <source>
        <dbReference type="SMART" id="SM00198"/>
    </source>
</evidence>
<dbReference type="CDD" id="cd05380">
    <property type="entry name" value="CAP_euk"/>
    <property type="match status" value="2"/>
</dbReference>
<dbReference type="SUPFAM" id="SSF55797">
    <property type="entry name" value="PR-1-like"/>
    <property type="match status" value="2"/>
</dbReference>
<dbReference type="GO" id="GO:0005576">
    <property type="term" value="C:extracellular region"/>
    <property type="evidence" value="ECO:0007669"/>
    <property type="project" value="InterPro"/>
</dbReference>
<dbReference type="SMART" id="SM00198">
    <property type="entry name" value="SCP"/>
    <property type="match status" value="2"/>
</dbReference>
<feature type="domain" description="SCP" evidence="2">
    <location>
        <begin position="58"/>
        <end position="233"/>
    </location>
</feature>
<dbReference type="InterPro" id="IPR001283">
    <property type="entry name" value="CRISP-related"/>
</dbReference>
<feature type="region of interest" description="Disordered" evidence="1">
    <location>
        <begin position="130"/>
        <end position="149"/>
    </location>
</feature>
<dbReference type="Gene3D" id="3.40.33.10">
    <property type="entry name" value="CAP"/>
    <property type="match status" value="2"/>
</dbReference>
<evidence type="ECO:0000256" key="1">
    <source>
        <dbReference type="SAM" id="MobiDB-lite"/>
    </source>
</evidence>
<dbReference type="InterPro" id="IPR035940">
    <property type="entry name" value="CAP_sf"/>
</dbReference>
<dbReference type="InterPro" id="IPR018244">
    <property type="entry name" value="Allrgn_V5/Tpx1_CS"/>
</dbReference>
<dbReference type="Pfam" id="PF00188">
    <property type="entry name" value="CAP"/>
    <property type="match status" value="2"/>
</dbReference>